<name>A0A136WHZ4_9FIRM</name>
<protein>
    <recommendedName>
        <fullName evidence="2">Copper amine oxidase-like N-terminal domain-containing protein</fullName>
    </recommendedName>
</protein>
<dbReference type="RefSeq" id="WP_066083508.1">
    <property type="nucleotide sequence ID" value="NZ_LRVM01000001.1"/>
</dbReference>
<feature type="chain" id="PRO_5007479453" description="Copper amine oxidase-like N-terminal domain-containing protein" evidence="1">
    <location>
        <begin position="25"/>
        <end position="802"/>
    </location>
</feature>
<dbReference type="Pfam" id="PF07833">
    <property type="entry name" value="Cu_amine_oxidN1"/>
    <property type="match status" value="1"/>
</dbReference>
<evidence type="ECO:0000256" key="1">
    <source>
        <dbReference type="SAM" id="SignalP"/>
    </source>
</evidence>
<accession>A0A136WHZ4</accession>
<dbReference type="AlphaFoldDB" id="A0A136WHZ4"/>
<dbReference type="Proteomes" id="UP000070539">
    <property type="component" value="Unassembled WGS sequence"/>
</dbReference>
<organism evidence="3 4">
    <name type="scientific">Anaerotignum neopropionicum</name>
    <dbReference type="NCBI Taxonomy" id="36847"/>
    <lineage>
        <taxon>Bacteria</taxon>
        <taxon>Bacillati</taxon>
        <taxon>Bacillota</taxon>
        <taxon>Clostridia</taxon>
        <taxon>Lachnospirales</taxon>
        <taxon>Anaerotignaceae</taxon>
        <taxon>Anaerotignum</taxon>
    </lineage>
</organism>
<dbReference type="Gene3D" id="3.30.457.10">
    <property type="entry name" value="Copper amine oxidase-like, N-terminal domain"/>
    <property type="match status" value="1"/>
</dbReference>
<reference evidence="3 4" key="1">
    <citation type="submission" date="2016-01" db="EMBL/GenBank/DDBJ databases">
        <title>Genome sequence of Clostridium neopropionicum X4, DSM-3847.</title>
        <authorList>
            <person name="Poehlein A."/>
            <person name="Beck M.H."/>
            <person name="Bengelsdorf F.R."/>
            <person name="Daniel R."/>
            <person name="Duerre P."/>
        </authorList>
    </citation>
    <scope>NUCLEOTIDE SEQUENCE [LARGE SCALE GENOMIC DNA]</scope>
    <source>
        <strain evidence="3 4">DSM-3847</strain>
    </source>
</reference>
<dbReference type="PATRIC" id="fig|36847.3.peg.193"/>
<comment type="caution">
    <text evidence="3">The sequence shown here is derived from an EMBL/GenBank/DDBJ whole genome shotgun (WGS) entry which is preliminary data.</text>
</comment>
<keyword evidence="4" id="KW-1185">Reference proteome</keyword>
<dbReference type="SUPFAM" id="SSF55383">
    <property type="entry name" value="Copper amine oxidase, domain N"/>
    <property type="match status" value="1"/>
</dbReference>
<evidence type="ECO:0000313" key="3">
    <source>
        <dbReference type="EMBL" id="KXL54063.1"/>
    </source>
</evidence>
<dbReference type="InterPro" id="IPR012854">
    <property type="entry name" value="Cu_amine_oxidase-like_N"/>
</dbReference>
<feature type="domain" description="Copper amine oxidase-like N-terminal" evidence="2">
    <location>
        <begin position="693"/>
        <end position="800"/>
    </location>
</feature>
<keyword evidence="1" id="KW-0732">Signal</keyword>
<feature type="signal peptide" evidence="1">
    <location>
        <begin position="1"/>
        <end position="24"/>
    </location>
</feature>
<gene>
    <name evidence="3" type="ORF">CLNEO_01590</name>
</gene>
<dbReference type="OrthoDB" id="2064014at2"/>
<proteinExistence type="predicted"/>
<sequence>MKKLLSLVMAGAMVLSLVPATAFAKGEVTATAKVVDAIKKNKDFSGVIAGTDSPELQLKVTGVDYLTSYSVAPKLDVTVSLDNAEFTAVLDALSAASVKNVSALDPADLTALAGDLEDLVTYIPDDDNTMGASDWQIIIDESSIAKDEFKFTITGDGGTPEEFRLVKDDLFVIQLESTMTKTTNGTKATVSVDSKAVSVDDLVYCTIVDTGITASVKKTVDIAEDEVTTLSDKGIKIKTAVGNFNNPQYFELKLSSGFEFSKVKDGGDYEFDTINGNKVLMLYTGAGDEFTIEGGDIEIEATSAKSGAVATLTIKAIKTDFDGDAVSNTFSATASIEVAKVVDYKVSLTVDEDEDVPVIYSGVNVDNYGLTDDSDHWSLEVTAKESFPGAWSMRQGFNFNLPDGVYVTDVELVDHDNFLYSGDPATDTQWEDAFEKAYKDGGFKNFEFKKRVFDDVNTTLESDPAELSFKLQLVADPTFEGDVTLALEGGLLDTQSVTIAKFVKPYTVKAEQNDVIIDYRNTAIDTPIVITEAEAGLWAKEKAAFGFAIETGWIEFEADPTFGVDSSSDMELKSKKADKGTLTFTVKTESDSAATITISDMELFMNRSIPAGAYDLVVMTSMSGKYVDQAIYAAALDADTDDISDVSDYDDEDGVTVKEAFVNVVTAGVDKNNMFTTKVVVPVGESYLVAGSTKIELDAPAYISAAGYTMLPVRAVSKALGVDTNNVLWSAETRTVTIMYAQRIITMTVGQKTVYVNGSAIPTSAAPEITNGRTYLPLRDLGTALGVTNVNWDAATKTATLN</sequence>
<dbReference type="EMBL" id="LRVM01000001">
    <property type="protein sequence ID" value="KXL54063.1"/>
    <property type="molecule type" value="Genomic_DNA"/>
</dbReference>
<dbReference type="STRING" id="36847.CLNEO_01590"/>
<dbReference type="InterPro" id="IPR036582">
    <property type="entry name" value="Mao_N_sf"/>
</dbReference>
<evidence type="ECO:0000313" key="4">
    <source>
        <dbReference type="Proteomes" id="UP000070539"/>
    </source>
</evidence>
<evidence type="ECO:0000259" key="2">
    <source>
        <dbReference type="Pfam" id="PF07833"/>
    </source>
</evidence>